<dbReference type="Proteomes" id="UP000192247">
    <property type="component" value="Unassembled WGS sequence"/>
</dbReference>
<gene>
    <name evidence="1" type="ORF">BIW11_03327</name>
</gene>
<keyword evidence="2" id="KW-1185">Reference proteome</keyword>
<dbReference type="EMBL" id="MNPL01007038">
    <property type="protein sequence ID" value="OQR74991.1"/>
    <property type="molecule type" value="Genomic_DNA"/>
</dbReference>
<accession>A0A1V9XNF5</accession>
<sequence length="115" mass="13074">MSVRGVAVGAWRSVFMTPEYCEMVICLAKISKTTRSNMRRQPAIGVRGLVMGYYLLFHMFEDKALSCSTRSKVSQCIRTHLSMTTPTGQHSAIDTRMSCQRFVRETQSQHSMSCR</sequence>
<evidence type="ECO:0000313" key="2">
    <source>
        <dbReference type="Proteomes" id="UP000192247"/>
    </source>
</evidence>
<reference evidence="1 2" key="1">
    <citation type="journal article" date="2017" name="Gigascience">
        <title>Draft genome of the honey bee ectoparasitic mite, Tropilaelaps mercedesae, is shaped by the parasitic life history.</title>
        <authorList>
            <person name="Dong X."/>
            <person name="Armstrong S.D."/>
            <person name="Xia D."/>
            <person name="Makepeace B.L."/>
            <person name="Darby A.C."/>
            <person name="Kadowaki T."/>
        </authorList>
    </citation>
    <scope>NUCLEOTIDE SEQUENCE [LARGE SCALE GENOMIC DNA]</scope>
    <source>
        <strain evidence="1">Wuxi-XJTLU</strain>
    </source>
</reference>
<organism evidence="1 2">
    <name type="scientific">Tropilaelaps mercedesae</name>
    <dbReference type="NCBI Taxonomy" id="418985"/>
    <lineage>
        <taxon>Eukaryota</taxon>
        <taxon>Metazoa</taxon>
        <taxon>Ecdysozoa</taxon>
        <taxon>Arthropoda</taxon>
        <taxon>Chelicerata</taxon>
        <taxon>Arachnida</taxon>
        <taxon>Acari</taxon>
        <taxon>Parasitiformes</taxon>
        <taxon>Mesostigmata</taxon>
        <taxon>Gamasina</taxon>
        <taxon>Dermanyssoidea</taxon>
        <taxon>Laelapidae</taxon>
        <taxon>Tropilaelaps</taxon>
    </lineage>
</organism>
<dbReference type="AlphaFoldDB" id="A0A1V9XNF5"/>
<name>A0A1V9XNF5_9ACAR</name>
<protein>
    <submittedName>
        <fullName evidence="1">Uncharacterized protein</fullName>
    </submittedName>
</protein>
<proteinExistence type="predicted"/>
<evidence type="ECO:0000313" key="1">
    <source>
        <dbReference type="EMBL" id="OQR74991.1"/>
    </source>
</evidence>
<dbReference type="InParanoid" id="A0A1V9XNF5"/>
<comment type="caution">
    <text evidence="1">The sequence shown here is derived from an EMBL/GenBank/DDBJ whole genome shotgun (WGS) entry which is preliminary data.</text>
</comment>